<dbReference type="Gene3D" id="3.30.200.20">
    <property type="entry name" value="Phosphorylase Kinase, domain 1"/>
    <property type="match status" value="1"/>
</dbReference>
<evidence type="ECO:0000256" key="1">
    <source>
        <dbReference type="ARBA" id="ARBA00022679"/>
    </source>
</evidence>
<evidence type="ECO:0000256" key="3">
    <source>
        <dbReference type="ARBA" id="ARBA00022777"/>
    </source>
</evidence>
<dbReference type="InterPro" id="IPR000719">
    <property type="entry name" value="Prot_kinase_dom"/>
</dbReference>
<accession>A0ABS9KJY3</accession>
<dbReference type="Gene3D" id="1.10.510.10">
    <property type="entry name" value="Transferase(Phosphotransferase) domain 1"/>
    <property type="match status" value="1"/>
</dbReference>
<dbReference type="PANTHER" id="PTHR43289">
    <property type="entry name" value="MITOGEN-ACTIVATED PROTEIN KINASE KINASE KINASE 20-RELATED"/>
    <property type="match status" value="1"/>
</dbReference>
<dbReference type="RefSeq" id="WP_237856699.1">
    <property type="nucleotide sequence ID" value="NZ_JAKLWS010000109.1"/>
</dbReference>
<reference evidence="6" key="1">
    <citation type="submission" date="2022-01" db="EMBL/GenBank/DDBJ databases">
        <authorList>
            <person name="Wang Y."/>
        </authorList>
    </citation>
    <scope>NUCLEOTIDE SEQUENCE</scope>
    <source>
        <strain evidence="6">WB101</strain>
    </source>
</reference>
<dbReference type="CDD" id="cd14014">
    <property type="entry name" value="STKc_PknB_like"/>
    <property type="match status" value="1"/>
</dbReference>
<keyword evidence="4" id="KW-0067">ATP-binding</keyword>
<dbReference type="EMBL" id="JAKLWS010000109">
    <property type="protein sequence ID" value="MCG2591143.1"/>
    <property type="molecule type" value="Genomic_DNA"/>
</dbReference>
<sequence>MPSHLTRSDKDKQRFIREAKAAAALNHPNICTIYSVEEHEGQHFISMEYIDGQTLREKFESEDMTPGKALNYAIHLAEALAEAHEKGIVHRDIKPGNIMVDSKDRIKVMDFGLAKLVDSTPITQSGTTLGTMAYMSPEQIQGRPVDHRADLFSFGVLLFEMLTGQRPFGGPYDAALSYSIVNEEPPLLSDFLSNTPQKLSLLVNRLLEKDPAKRFSDSEQLA</sequence>
<proteinExistence type="predicted"/>
<keyword evidence="7" id="KW-1185">Reference proteome</keyword>
<keyword evidence="3 6" id="KW-0418">Kinase</keyword>
<dbReference type="Pfam" id="PF00069">
    <property type="entry name" value="Pkinase"/>
    <property type="match status" value="1"/>
</dbReference>
<dbReference type="SUPFAM" id="SSF56112">
    <property type="entry name" value="Protein kinase-like (PK-like)"/>
    <property type="match status" value="1"/>
</dbReference>
<name>A0ABS9KJY3_9BACT</name>
<dbReference type="PANTHER" id="PTHR43289:SF6">
    <property type="entry name" value="SERINE_THREONINE-PROTEIN KINASE NEKL-3"/>
    <property type="match status" value="1"/>
</dbReference>
<dbReference type="InterPro" id="IPR011009">
    <property type="entry name" value="Kinase-like_dom_sf"/>
</dbReference>
<evidence type="ECO:0000313" key="6">
    <source>
        <dbReference type="EMBL" id="MCG2591143.1"/>
    </source>
</evidence>
<protein>
    <submittedName>
        <fullName evidence="6">Serine/threonine protein kinase</fullName>
    </submittedName>
</protein>
<dbReference type="Proteomes" id="UP001165366">
    <property type="component" value="Unassembled WGS sequence"/>
</dbReference>
<evidence type="ECO:0000256" key="4">
    <source>
        <dbReference type="ARBA" id="ARBA00022840"/>
    </source>
</evidence>
<dbReference type="PROSITE" id="PS00108">
    <property type="entry name" value="PROTEIN_KINASE_ST"/>
    <property type="match status" value="1"/>
</dbReference>
<reference evidence="6" key="2">
    <citation type="submission" date="2024-05" db="EMBL/GenBank/DDBJ databases">
        <title>Rhodohalobacter halophilus gen. nov., sp. nov., a moderately halophilic member of the family Balneolaceae.</title>
        <authorList>
            <person name="Xia J."/>
        </authorList>
    </citation>
    <scope>NUCLEOTIDE SEQUENCE</scope>
    <source>
        <strain evidence="6">WB101</strain>
    </source>
</reference>
<organism evidence="6 7">
    <name type="scientific">Rhodohalobacter sulfatireducens</name>
    <dbReference type="NCBI Taxonomy" id="2911366"/>
    <lineage>
        <taxon>Bacteria</taxon>
        <taxon>Pseudomonadati</taxon>
        <taxon>Balneolota</taxon>
        <taxon>Balneolia</taxon>
        <taxon>Balneolales</taxon>
        <taxon>Balneolaceae</taxon>
        <taxon>Rhodohalobacter</taxon>
    </lineage>
</organism>
<keyword evidence="6" id="KW-0723">Serine/threonine-protein kinase</keyword>
<evidence type="ECO:0000313" key="7">
    <source>
        <dbReference type="Proteomes" id="UP001165366"/>
    </source>
</evidence>
<dbReference type="InterPro" id="IPR008271">
    <property type="entry name" value="Ser/Thr_kinase_AS"/>
</dbReference>
<gene>
    <name evidence="6" type="ORF">L6773_21440</name>
</gene>
<dbReference type="PROSITE" id="PS50011">
    <property type="entry name" value="PROTEIN_KINASE_DOM"/>
    <property type="match status" value="1"/>
</dbReference>
<keyword evidence="1" id="KW-0808">Transferase</keyword>
<comment type="caution">
    <text evidence="6">The sequence shown here is derived from an EMBL/GenBank/DDBJ whole genome shotgun (WGS) entry which is preliminary data.</text>
</comment>
<dbReference type="SMART" id="SM00220">
    <property type="entry name" value="S_TKc"/>
    <property type="match status" value="1"/>
</dbReference>
<evidence type="ECO:0000259" key="5">
    <source>
        <dbReference type="PROSITE" id="PS50011"/>
    </source>
</evidence>
<dbReference type="PIRSF" id="PIRSF000654">
    <property type="entry name" value="Integrin-linked_kinase"/>
    <property type="match status" value="1"/>
</dbReference>
<dbReference type="GO" id="GO:0004674">
    <property type="term" value="F:protein serine/threonine kinase activity"/>
    <property type="evidence" value="ECO:0007669"/>
    <property type="project" value="UniProtKB-KW"/>
</dbReference>
<keyword evidence="2" id="KW-0547">Nucleotide-binding</keyword>
<evidence type="ECO:0000256" key="2">
    <source>
        <dbReference type="ARBA" id="ARBA00022741"/>
    </source>
</evidence>
<feature type="domain" description="Protein kinase" evidence="5">
    <location>
        <begin position="1"/>
        <end position="222"/>
    </location>
</feature>
<feature type="non-terminal residue" evidence="6">
    <location>
        <position position="222"/>
    </location>
</feature>